<keyword evidence="1 2" id="KW-0732">Signal</keyword>
<dbReference type="InterPro" id="IPR018389">
    <property type="entry name" value="DctP_fam"/>
</dbReference>
<dbReference type="Pfam" id="PF03480">
    <property type="entry name" value="DctP"/>
    <property type="match status" value="1"/>
</dbReference>
<feature type="signal peptide" evidence="2">
    <location>
        <begin position="1"/>
        <end position="28"/>
    </location>
</feature>
<reference evidence="3 4" key="1">
    <citation type="journal article" date="2020" name="Int. J. Syst. Evol. Microbiol.">
        <title>Description and complete genome sequences of Bradyrhizobium symbiodeficiens sp. nov., a non-symbiotic bacterium associated with legumes native to Canada.</title>
        <authorList>
            <person name="Bromfield E.S.P."/>
            <person name="Cloutier S."/>
            <person name="Nguyen H.D.T."/>
        </authorList>
    </citation>
    <scope>NUCLEOTIDE SEQUENCE [LARGE SCALE GENOMIC DNA]</scope>
    <source>
        <strain evidence="3 4">101S1MB</strain>
    </source>
</reference>
<sequence length="332" mass="35536">MISTSRRQLAGVIAGALALAGLAAPAAAAEKWDLYIYNPVATVAAAKGMSAVAAQIEKDTGGELSVRLHLGGSLPINTTTITQAVSDDVVQMGDDGYFLGNVPIGGVLRLPMLIRFLDEYKKAADIMAPYLEKAFEKKGVLVLGQYLYPYQVAFSSKKLTSLADVKGQKIRVTSPEQGEFIKRLGGVPVTLGAPEVPSALDRSIVDGVLTANTGGGNTWKDLLKFNYRLGINYFNSVVIVNKERFNKLSPEIQAKVRKAVADNMPLITKAMADEEDNLSKKFAEGGMTVTEQQPGDLDVGTKAISAYWDEWAKSKGPDAAAALKQVRTALGR</sequence>
<dbReference type="SUPFAM" id="SSF53850">
    <property type="entry name" value="Periplasmic binding protein-like II"/>
    <property type="match status" value="1"/>
</dbReference>
<dbReference type="AlphaFoldDB" id="A0A6G9A7J4"/>
<evidence type="ECO:0000313" key="4">
    <source>
        <dbReference type="Proteomes" id="UP000500895"/>
    </source>
</evidence>
<feature type="chain" id="PRO_5026326192" evidence="2">
    <location>
        <begin position="29"/>
        <end position="332"/>
    </location>
</feature>
<dbReference type="Gene3D" id="3.40.190.170">
    <property type="entry name" value="Bacterial extracellular solute-binding protein, family 7"/>
    <property type="match status" value="1"/>
</dbReference>
<evidence type="ECO:0000256" key="2">
    <source>
        <dbReference type="SAM" id="SignalP"/>
    </source>
</evidence>
<dbReference type="PANTHER" id="PTHR33376:SF4">
    <property type="entry name" value="SIALIC ACID-BINDING PERIPLASMIC PROTEIN SIAP"/>
    <property type="match status" value="1"/>
</dbReference>
<dbReference type="InterPro" id="IPR006311">
    <property type="entry name" value="TAT_signal"/>
</dbReference>
<dbReference type="GO" id="GO:0055085">
    <property type="term" value="P:transmembrane transport"/>
    <property type="evidence" value="ECO:0007669"/>
    <property type="project" value="InterPro"/>
</dbReference>
<dbReference type="InterPro" id="IPR038404">
    <property type="entry name" value="TRAP_DctP_sf"/>
</dbReference>
<organism evidence="3 4">
    <name type="scientific">Bradyrhizobium symbiodeficiens</name>
    <dbReference type="NCBI Taxonomy" id="1404367"/>
    <lineage>
        <taxon>Bacteria</taxon>
        <taxon>Pseudomonadati</taxon>
        <taxon>Pseudomonadota</taxon>
        <taxon>Alphaproteobacteria</taxon>
        <taxon>Hyphomicrobiales</taxon>
        <taxon>Nitrobacteraceae</taxon>
        <taxon>Bradyrhizobium</taxon>
    </lineage>
</organism>
<name>A0A6G9A7J4_9BRAD</name>
<dbReference type="RefSeq" id="WP_166468468.1">
    <property type="nucleotide sequence ID" value="NZ_CP050066.2"/>
</dbReference>
<dbReference type="EMBL" id="CP050066">
    <property type="protein sequence ID" value="QIP08296.1"/>
    <property type="molecule type" value="Genomic_DNA"/>
</dbReference>
<gene>
    <name evidence="3" type="primary">dctP</name>
    <name evidence="3" type="ORF">HAV00_19375</name>
</gene>
<evidence type="ECO:0000313" key="3">
    <source>
        <dbReference type="EMBL" id="QIP08296.1"/>
    </source>
</evidence>
<dbReference type="PANTHER" id="PTHR33376">
    <property type="match status" value="1"/>
</dbReference>
<proteinExistence type="predicted"/>
<protein>
    <submittedName>
        <fullName evidence="3">TRAP transporter substrate-binding protein DctP</fullName>
    </submittedName>
</protein>
<dbReference type="PROSITE" id="PS51318">
    <property type="entry name" value="TAT"/>
    <property type="match status" value="1"/>
</dbReference>
<evidence type="ECO:0000256" key="1">
    <source>
        <dbReference type="ARBA" id="ARBA00022729"/>
    </source>
</evidence>
<dbReference type="NCBIfam" id="NF037995">
    <property type="entry name" value="TRAP_S1"/>
    <property type="match status" value="1"/>
</dbReference>
<dbReference type="Proteomes" id="UP000500895">
    <property type="component" value="Chromosome"/>
</dbReference>
<accession>A0A6G9A7J4</accession>